<dbReference type="EMBL" id="CVRI01000043">
    <property type="protein sequence ID" value="CRK96145.1"/>
    <property type="molecule type" value="Genomic_DNA"/>
</dbReference>
<reference evidence="1 2" key="1">
    <citation type="submission" date="2015-04" db="EMBL/GenBank/DDBJ databases">
        <authorList>
            <person name="Syromyatnikov M.Y."/>
            <person name="Popov V.N."/>
        </authorList>
    </citation>
    <scope>NUCLEOTIDE SEQUENCE [LARGE SCALE GENOMIC DNA]</scope>
</reference>
<dbReference type="OrthoDB" id="8300656at2759"/>
<dbReference type="AlphaFoldDB" id="A0A1J1ICH9"/>
<accession>A0A1J1ICH9</accession>
<evidence type="ECO:0000313" key="2">
    <source>
        <dbReference type="Proteomes" id="UP000183832"/>
    </source>
</evidence>
<name>A0A1J1ICH9_9DIPT</name>
<protein>
    <submittedName>
        <fullName evidence="1">CLUMA_CG009575, isoform A</fullName>
    </submittedName>
</protein>
<proteinExistence type="predicted"/>
<dbReference type="Proteomes" id="UP000183832">
    <property type="component" value="Unassembled WGS sequence"/>
</dbReference>
<keyword evidence="2" id="KW-1185">Reference proteome</keyword>
<sequence length="67" mass="7922">MNCHNAIEDAMLMFDKQTNRHRGEYSNKTLYCFQKFVHILLSGMCDENIDGEHDDRINLICNKMFHA</sequence>
<gene>
    <name evidence="1" type="ORF">CLUMA_CG009575</name>
</gene>
<organism evidence="1 2">
    <name type="scientific">Clunio marinus</name>
    <dbReference type="NCBI Taxonomy" id="568069"/>
    <lineage>
        <taxon>Eukaryota</taxon>
        <taxon>Metazoa</taxon>
        <taxon>Ecdysozoa</taxon>
        <taxon>Arthropoda</taxon>
        <taxon>Hexapoda</taxon>
        <taxon>Insecta</taxon>
        <taxon>Pterygota</taxon>
        <taxon>Neoptera</taxon>
        <taxon>Endopterygota</taxon>
        <taxon>Diptera</taxon>
        <taxon>Nematocera</taxon>
        <taxon>Chironomoidea</taxon>
        <taxon>Chironomidae</taxon>
        <taxon>Clunio</taxon>
    </lineage>
</organism>
<evidence type="ECO:0000313" key="1">
    <source>
        <dbReference type="EMBL" id="CRK96145.1"/>
    </source>
</evidence>